<dbReference type="RefSeq" id="WP_100210848.1">
    <property type="nucleotide sequence ID" value="NZ_CP138495.1"/>
</dbReference>
<sequence>MNDISKIVELVEDYLLGDNSFPVRIREKREIKQDEFEILKKGIEKLCDYYKEEDFIPKRIALCFVDISNFFFVPNLSYSESEIERFEDYGIALSELGNKLFSKQSIR</sequence>
<name>A0A2H1E7H8_9FLAO</name>
<gene>
    <name evidence="1" type="ORF">MARIT_0855</name>
</gene>
<dbReference type="OrthoDB" id="6902921at2"/>
<organism evidence="1 2">
    <name type="scientific">Tenacibaculum maritimum NCIMB 2154</name>
    <dbReference type="NCBI Taxonomy" id="1349785"/>
    <lineage>
        <taxon>Bacteria</taxon>
        <taxon>Pseudomonadati</taxon>
        <taxon>Bacteroidota</taxon>
        <taxon>Flavobacteriia</taxon>
        <taxon>Flavobacteriales</taxon>
        <taxon>Flavobacteriaceae</taxon>
        <taxon>Tenacibaculum</taxon>
    </lineage>
</organism>
<dbReference type="EMBL" id="LT634361">
    <property type="protein sequence ID" value="SFZ80904.1"/>
    <property type="molecule type" value="Genomic_DNA"/>
</dbReference>
<protein>
    <recommendedName>
        <fullName evidence="3">Guanylate cyclase domain-containing protein</fullName>
    </recommendedName>
</protein>
<evidence type="ECO:0000313" key="2">
    <source>
        <dbReference type="Proteomes" id="UP000231564"/>
    </source>
</evidence>
<dbReference type="KEGG" id="tmar:MARIT_0855"/>
<dbReference type="AlphaFoldDB" id="A0A2H1E7H8"/>
<evidence type="ECO:0000313" key="1">
    <source>
        <dbReference type="EMBL" id="SFZ80904.1"/>
    </source>
</evidence>
<accession>A0A2H1E7H8</accession>
<dbReference type="Proteomes" id="UP000231564">
    <property type="component" value="Chromosome MARIT"/>
</dbReference>
<evidence type="ECO:0008006" key="3">
    <source>
        <dbReference type="Google" id="ProtNLM"/>
    </source>
</evidence>
<proteinExistence type="predicted"/>
<dbReference type="GeneID" id="47722424"/>
<dbReference type="STRING" id="1349785.GCA_000509405_00230"/>
<reference evidence="1 2" key="1">
    <citation type="submission" date="2016-11" db="EMBL/GenBank/DDBJ databases">
        <authorList>
            <person name="Jaros S."/>
            <person name="Januszkiewicz K."/>
            <person name="Wedrychowicz H."/>
        </authorList>
    </citation>
    <scope>NUCLEOTIDE SEQUENCE [LARGE SCALE GENOMIC DNA]</scope>
    <source>
        <strain evidence="1">NCIMB 2154T</strain>
    </source>
</reference>
<keyword evidence="2" id="KW-1185">Reference proteome</keyword>